<protein>
    <recommendedName>
        <fullName evidence="3">PROP1-like PPR domain-containing protein</fullName>
    </recommendedName>
</protein>
<evidence type="ECO:0000313" key="5">
    <source>
        <dbReference type="Proteomes" id="UP001439008"/>
    </source>
</evidence>
<evidence type="ECO:0000256" key="2">
    <source>
        <dbReference type="PROSITE-ProRule" id="PRU00708"/>
    </source>
</evidence>
<evidence type="ECO:0000313" key="4">
    <source>
        <dbReference type="EMBL" id="MES1920124.1"/>
    </source>
</evidence>
<name>A0ABV2AKX8_9EUKA</name>
<dbReference type="EMBL" id="JBDODL010000521">
    <property type="protein sequence ID" value="MES1920124.1"/>
    <property type="molecule type" value="Genomic_DNA"/>
</dbReference>
<dbReference type="Gene3D" id="1.25.40.10">
    <property type="entry name" value="Tetratricopeptide repeat domain"/>
    <property type="match status" value="1"/>
</dbReference>
<dbReference type="PANTHER" id="PTHR47447">
    <property type="entry name" value="OS03G0856100 PROTEIN"/>
    <property type="match status" value="1"/>
</dbReference>
<evidence type="ECO:0000256" key="1">
    <source>
        <dbReference type="ARBA" id="ARBA00022737"/>
    </source>
</evidence>
<dbReference type="InterPro" id="IPR002885">
    <property type="entry name" value="PPR_rpt"/>
</dbReference>
<dbReference type="PROSITE" id="PS51375">
    <property type="entry name" value="PPR"/>
    <property type="match status" value="2"/>
</dbReference>
<accession>A0ABV2AKX8</accession>
<organism evidence="4 5">
    <name type="scientific">Bonamia ostreae</name>
    <dbReference type="NCBI Taxonomy" id="126728"/>
    <lineage>
        <taxon>Eukaryota</taxon>
        <taxon>Sar</taxon>
        <taxon>Rhizaria</taxon>
        <taxon>Endomyxa</taxon>
        <taxon>Ascetosporea</taxon>
        <taxon>Haplosporida</taxon>
        <taxon>Bonamia</taxon>
    </lineage>
</organism>
<feature type="repeat" description="PPR" evidence="2">
    <location>
        <begin position="10"/>
        <end position="44"/>
    </location>
</feature>
<dbReference type="NCBIfam" id="TIGR00756">
    <property type="entry name" value="PPR"/>
    <property type="match status" value="2"/>
</dbReference>
<gene>
    <name evidence="4" type="ORF">MHBO_001840</name>
</gene>
<keyword evidence="5" id="KW-1185">Reference proteome</keyword>
<sequence>MLLEKKLKPDEHTFNTLIATAANAQDFEKGFSFFEMMNDHKVISNMQTLTTVLKLCAQKGDLAKALNIFESAEKSLEPDTVMWNSLLNVCAKTGNCEQGFSLWEKMCQSRCFK</sequence>
<evidence type="ECO:0000259" key="3">
    <source>
        <dbReference type="Pfam" id="PF17177"/>
    </source>
</evidence>
<dbReference type="Pfam" id="PF17177">
    <property type="entry name" value="PPR_long"/>
    <property type="match status" value="1"/>
</dbReference>
<dbReference type="InterPro" id="IPR011990">
    <property type="entry name" value="TPR-like_helical_dom_sf"/>
</dbReference>
<comment type="caution">
    <text evidence="4">The sequence shown here is derived from an EMBL/GenBank/DDBJ whole genome shotgun (WGS) entry which is preliminary data.</text>
</comment>
<dbReference type="Proteomes" id="UP001439008">
    <property type="component" value="Unassembled WGS sequence"/>
</dbReference>
<dbReference type="InterPro" id="IPR033443">
    <property type="entry name" value="PROP1-like_PPR_dom"/>
</dbReference>
<proteinExistence type="predicted"/>
<reference evidence="4 5" key="1">
    <citation type="journal article" date="2024" name="BMC Biol.">
        <title>Comparative genomics of Ascetosporea gives new insight into the evolutionary basis for animal parasitism in Rhizaria.</title>
        <authorList>
            <person name="Hiltunen Thoren M."/>
            <person name="Onut-Brannstrom I."/>
            <person name="Alfjorden A."/>
            <person name="Peckova H."/>
            <person name="Swords F."/>
            <person name="Hooper C."/>
            <person name="Holzer A.S."/>
            <person name="Bass D."/>
            <person name="Burki F."/>
        </authorList>
    </citation>
    <scope>NUCLEOTIDE SEQUENCE [LARGE SCALE GENOMIC DNA]</scope>
    <source>
        <strain evidence="4">20-A016</strain>
    </source>
</reference>
<feature type="repeat" description="PPR" evidence="2">
    <location>
        <begin position="79"/>
        <end position="113"/>
    </location>
</feature>
<keyword evidence="1" id="KW-0677">Repeat</keyword>
<feature type="domain" description="PROP1-like PPR" evidence="3">
    <location>
        <begin position="5"/>
        <end position="107"/>
    </location>
</feature>
<dbReference type="PANTHER" id="PTHR47447:SF28">
    <property type="entry name" value="PENTACOTRIPEPTIDE-REPEAT REGION OF PRORP DOMAIN-CONTAINING PROTEIN"/>
    <property type="match status" value="1"/>
</dbReference>